<dbReference type="SUPFAM" id="SSF47598">
    <property type="entry name" value="Ribbon-helix-helix"/>
    <property type="match status" value="1"/>
</dbReference>
<dbReference type="InterPro" id="IPR014864">
    <property type="entry name" value="TF_NikR_Ni-bd_C"/>
</dbReference>
<dbReference type="EMBL" id="DQVM01000028">
    <property type="protein sequence ID" value="HIQ29206.1"/>
    <property type="molecule type" value="Genomic_DNA"/>
</dbReference>
<dbReference type="CDD" id="cd22231">
    <property type="entry name" value="RHH_NikR_HicB-like"/>
    <property type="match status" value="1"/>
</dbReference>
<dbReference type="InterPro" id="IPR050192">
    <property type="entry name" value="CopG/NikR_regulator"/>
</dbReference>
<evidence type="ECO:0000256" key="2">
    <source>
        <dbReference type="ARBA" id="ARBA00002339"/>
    </source>
</evidence>
<feature type="domain" description="Ribbon-helix-helix protein CopG" evidence="10">
    <location>
        <begin position="14"/>
        <end position="48"/>
    </location>
</feature>
<dbReference type="InterPro" id="IPR010985">
    <property type="entry name" value="Ribbon_hlx_hlx"/>
</dbReference>
<keyword evidence="8 9" id="KW-0804">Transcription</keyword>
<dbReference type="HAMAP" id="MF_00476">
    <property type="entry name" value="NikR"/>
    <property type="match status" value="1"/>
</dbReference>
<dbReference type="PANTHER" id="PTHR34719:SF3">
    <property type="entry name" value="NICKEL-RESPONSIVE REGULATOR-RELATED"/>
    <property type="match status" value="1"/>
</dbReference>
<keyword evidence="6 9" id="KW-0805">Transcription regulation</keyword>
<comment type="similarity">
    <text evidence="3 9">Belongs to the transcriptional regulatory CopG/NikR family.</text>
</comment>
<evidence type="ECO:0000313" key="13">
    <source>
        <dbReference type="Proteomes" id="UP000608579"/>
    </source>
</evidence>
<evidence type="ECO:0000256" key="7">
    <source>
        <dbReference type="ARBA" id="ARBA00023125"/>
    </source>
</evidence>
<sequence length="144" mass="16928">MSLELIISTGMPIISITIPDELMRQFEKFIKERGYYSRSEAFRDAIRNIISQKEDYIPSSSVIASTIMAITNIENKDVDMKLTQYRDEYDDVVVENIHRHIGKDYCLEIFIAQGSRDRVLDFLSRIRSLRKLRHVDAVFLPIYY</sequence>
<dbReference type="AlphaFoldDB" id="A0A832ZXM3"/>
<keyword evidence="7 9" id="KW-0238">DNA-binding</keyword>
<dbReference type="InterPro" id="IPR045865">
    <property type="entry name" value="ACT-like_dom_sf"/>
</dbReference>
<dbReference type="Gene3D" id="3.30.70.1150">
    <property type="entry name" value="ACT-like. Chain A, domain 2"/>
    <property type="match status" value="1"/>
</dbReference>
<comment type="caution">
    <text evidence="12">The sequence shown here is derived from an EMBL/GenBank/DDBJ whole genome shotgun (WGS) entry which is preliminary data.</text>
</comment>
<dbReference type="GO" id="GO:0010045">
    <property type="term" value="P:response to nickel cation"/>
    <property type="evidence" value="ECO:0007669"/>
    <property type="project" value="InterPro"/>
</dbReference>
<dbReference type="SUPFAM" id="SSF55021">
    <property type="entry name" value="ACT-like"/>
    <property type="match status" value="1"/>
</dbReference>
<name>A0A832ZXM3_CALS0</name>
<dbReference type="Proteomes" id="UP000608579">
    <property type="component" value="Unassembled WGS sequence"/>
</dbReference>
<accession>A0A832ZXM3</accession>
<dbReference type="Gene3D" id="1.10.1220.10">
    <property type="entry name" value="Met repressor-like"/>
    <property type="match status" value="1"/>
</dbReference>
<keyword evidence="5" id="KW-0479">Metal-binding</keyword>
<evidence type="ECO:0000256" key="5">
    <source>
        <dbReference type="ARBA" id="ARBA00022723"/>
    </source>
</evidence>
<dbReference type="Pfam" id="PF01402">
    <property type="entry name" value="RHH_1"/>
    <property type="match status" value="1"/>
</dbReference>
<dbReference type="InterPro" id="IPR002145">
    <property type="entry name" value="CopG"/>
</dbReference>
<protein>
    <recommendedName>
        <fullName evidence="9">Putative nickel-responsive regulator</fullName>
    </recommendedName>
</protein>
<comment type="cofactor">
    <cofactor evidence="1">
        <name>Ni(2+)</name>
        <dbReference type="ChEBI" id="CHEBI:49786"/>
    </cofactor>
</comment>
<evidence type="ECO:0000256" key="9">
    <source>
        <dbReference type="HAMAP-Rule" id="MF_00476"/>
    </source>
</evidence>
<dbReference type="GO" id="GO:0003677">
    <property type="term" value="F:DNA binding"/>
    <property type="evidence" value="ECO:0007669"/>
    <property type="project" value="UniProtKB-KW"/>
</dbReference>
<evidence type="ECO:0000259" key="10">
    <source>
        <dbReference type="Pfam" id="PF01402"/>
    </source>
</evidence>
<dbReference type="GO" id="GO:0016151">
    <property type="term" value="F:nickel cation binding"/>
    <property type="evidence" value="ECO:0007669"/>
    <property type="project" value="UniProtKB-UniRule"/>
</dbReference>
<proteinExistence type="inferred from homology"/>
<dbReference type="PANTHER" id="PTHR34719">
    <property type="entry name" value="NICKEL-RESPONSIVE REGULATOR"/>
    <property type="match status" value="1"/>
</dbReference>
<evidence type="ECO:0000313" key="12">
    <source>
        <dbReference type="EMBL" id="HIQ29206.1"/>
    </source>
</evidence>
<gene>
    <name evidence="12" type="ORF">EYH45_01430</name>
</gene>
<evidence type="ECO:0000256" key="1">
    <source>
        <dbReference type="ARBA" id="ARBA00001967"/>
    </source>
</evidence>
<dbReference type="InterPro" id="IPR013321">
    <property type="entry name" value="Arc_rbn_hlx_hlx"/>
</dbReference>
<evidence type="ECO:0000256" key="3">
    <source>
        <dbReference type="ARBA" id="ARBA00008478"/>
    </source>
</evidence>
<dbReference type="GO" id="GO:0003700">
    <property type="term" value="F:DNA-binding transcription factor activity"/>
    <property type="evidence" value="ECO:0007669"/>
    <property type="project" value="UniProtKB-UniRule"/>
</dbReference>
<organism evidence="12 13">
    <name type="scientific">Caldiarchaeum subterraneum</name>
    <dbReference type="NCBI Taxonomy" id="311458"/>
    <lineage>
        <taxon>Archaea</taxon>
        <taxon>Nitrososphaerota</taxon>
        <taxon>Candidatus Caldarchaeales</taxon>
        <taxon>Candidatus Caldarchaeaceae</taxon>
        <taxon>Candidatus Caldarchaeum</taxon>
    </lineage>
</organism>
<comment type="caution">
    <text evidence="9">Lacks conserved residue(s) required for the propagation of feature annotation.</text>
</comment>
<evidence type="ECO:0000256" key="8">
    <source>
        <dbReference type="ARBA" id="ARBA00023163"/>
    </source>
</evidence>
<evidence type="ECO:0000256" key="4">
    <source>
        <dbReference type="ARBA" id="ARBA00022596"/>
    </source>
</evidence>
<dbReference type="Pfam" id="PF08753">
    <property type="entry name" value="NikR_C"/>
    <property type="match status" value="1"/>
</dbReference>
<reference evidence="12" key="1">
    <citation type="journal article" date="2020" name="ISME J.">
        <title>Gammaproteobacteria mediating utilization of methyl-, sulfur- and petroleum organic compounds in deep ocean hydrothermal plumes.</title>
        <authorList>
            <person name="Zhou Z."/>
            <person name="Liu Y."/>
            <person name="Pan J."/>
            <person name="Cron B.R."/>
            <person name="Toner B.M."/>
            <person name="Anantharaman K."/>
            <person name="Breier J.A."/>
            <person name="Dick G.J."/>
            <person name="Li M."/>
        </authorList>
    </citation>
    <scope>NUCLEOTIDE SEQUENCE</scope>
    <source>
        <strain evidence="12">SZUA-1515</strain>
    </source>
</reference>
<feature type="domain" description="Transcription factor NikR nickel binding C-terminal" evidence="11">
    <location>
        <begin position="65"/>
        <end position="137"/>
    </location>
</feature>
<evidence type="ECO:0000259" key="11">
    <source>
        <dbReference type="Pfam" id="PF08753"/>
    </source>
</evidence>
<dbReference type="InterPro" id="IPR027271">
    <property type="entry name" value="Acetolactate_synth/TF_NikR_C"/>
</dbReference>
<evidence type="ECO:0000256" key="6">
    <source>
        <dbReference type="ARBA" id="ARBA00023015"/>
    </source>
</evidence>
<keyword evidence="4" id="KW-0533">Nickel</keyword>
<comment type="function">
    <text evidence="2 9">Transcriptional regulator.</text>
</comment>
<dbReference type="InterPro" id="IPR022988">
    <property type="entry name" value="Ni_resp_reg_NikR"/>
</dbReference>